<protein>
    <submittedName>
        <fullName evidence="2">Uncharacterized protein</fullName>
    </submittedName>
</protein>
<sequence length="337" mass="36232">MWKTSFILGLPILGVTALKSPGDLTVWALNLTSVIDDADTRDLLADTSKTPTQTRSVTFKPFEQSWGSLTDSSVLRDSEWTWRINVTEFGSAETDPMNNVTSQIGGIEATYDFTWPVEGNISAALDGSNSPLCITALDGLVDLPVNITNAYKEDTGSSCVPVLGQECVNAILARAPVPGVQDCNVTASLSWGTIPECQDSFGVSSRVQDGFGTTTVGFNISTNAKYSWESGHPFYWQFNQGVESNETDNNIQQFLDLSNKVHIMMLSTGFEGGKLGPQLLCSRANVTELPDTDPNGDGVTLTGEAVLESRGVKGIRGDSQFGWALWATALLATLTLL</sequence>
<name>A0A9W8NG55_9PEZI</name>
<comment type="caution">
    <text evidence="2">The sequence shown here is derived from an EMBL/GenBank/DDBJ whole genome shotgun (WGS) entry which is preliminary data.</text>
</comment>
<dbReference type="EMBL" id="JANPWZ010000645">
    <property type="protein sequence ID" value="KAJ3573953.1"/>
    <property type="molecule type" value="Genomic_DNA"/>
</dbReference>
<feature type="signal peptide" evidence="1">
    <location>
        <begin position="1"/>
        <end position="17"/>
    </location>
</feature>
<feature type="chain" id="PRO_5040751642" evidence="1">
    <location>
        <begin position="18"/>
        <end position="337"/>
    </location>
</feature>
<dbReference type="Proteomes" id="UP001148614">
    <property type="component" value="Unassembled WGS sequence"/>
</dbReference>
<dbReference type="AlphaFoldDB" id="A0A9W8NG55"/>
<proteinExistence type="predicted"/>
<evidence type="ECO:0000313" key="3">
    <source>
        <dbReference type="Proteomes" id="UP001148614"/>
    </source>
</evidence>
<gene>
    <name evidence="2" type="ORF">NPX13_g4520</name>
</gene>
<evidence type="ECO:0000256" key="1">
    <source>
        <dbReference type="SAM" id="SignalP"/>
    </source>
</evidence>
<keyword evidence="3" id="KW-1185">Reference proteome</keyword>
<evidence type="ECO:0000313" key="2">
    <source>
        <dbReference type="EMBL" id="KAJ3573953.1"/>
    </source>
</evidence>
<organism evidence="2 3">
    <name type="scientific">Xylaria arbuscula</name>
    <dbReference type="NCBI Taxonomy" id="114810"/>
    <lineage>
        <taxon>Eukaryota</taxon>
        <taxon>Fungi</taxon>
        <taxon>Dikarya</taxon>
        <taxon>Ascomycota</taxon>
        <taxon>Pezizomycotina</taxon>
        <taxon>Sordariomycetes</taxon>
        <taxon>Xylariomycetidae</taxon>
        <taxon>Xylariales</taxon>
        <taxon>Xylariaceae</taxon>
        <taxon>Xylaria</taxon>
    </lineage>
</organism>
<reference evidence="2" key="1">
    <citation type="submission" date="2022-07" db="EMBL/GenBank/DDBJ databases">
        <title>Genome Sequence of Xylaria arbuscula.</title>
        <authorList>
            <person name="Buettner E."/>
        </authorList>
    </citation>
    <scope>NUCLEOTIDE SEQUENCE</scope>
    <source>
        <strain evidence="2">VT107</strain>
    </source>
</reference>
<dbReference type="VEuPathDB" id="FungiDB:F4678DRAFT_474917"/>
<accession>A0A9W8NG55</accession>
<keyword evidence="1" id="KW-0732">Signal</keyword>